<name>A0A4Y2EI89_ARAVE</name>
<keyword evidence="2" id="KW-1185">Reference proteome</keyword>
<protein>
    <submittedName>
        <fullName evidence="1">Uncharacterized protein</fullName>
    </submittedName>
</protein>
<dbReference type="EMBL" id="BGPR01000599">
    <property type="protein sequence ID" value="GBM27969.1"/>
    <property type="molecule type" value="Genomic_DNA"/>
</dbReference>
<organism evidence="1 2">
    <name type="scientific">Araneus ventricosus</name>
    <name type="common">Orbweaver spider</name>
    <name type="synonym">Epeira ventricosa</name>
    <dbReference type="NCBI Taxonomy" id="182803"/>
    <lineage>
        <taxon>Eukaryota</taxon>
        <taxon>Metazoa</taxon>
        <taxon>Ecdysozoa</taxon>
        <taxon>Arthropoda</taxon>
        <taxon>Chelicerata</taxon>
        <taxon>Arachnida</taxon>
        <taxon>Araneae</taxon>
        <taxon>Araneomorphae</taxon>
        <taxon>Entelegynae</taxon>
        <taxon>Araneoidea</taxon>
        <taxon>Araneidae</taxon>
        <taxon>Araneus</taxon>
    </lineage>
</organism>
<comment type="caution">
    <text evidence="1">The sequence shown here is derived from an EMBL/GenBank/DDBJ whole genome shotgun (WGS) entry which is preliminary data.</text>
</comment>
<sequence>MESSKRKSNIQADKVKLRSYGLSFHDFRPRFALFPIVGTGRIEVARGLVSASVASHVMAVNSSDVKGGGSSQTASVHPFTRVLKRDLPNHAPLELRDWSEFHYHSPHARTSSDLRFYQTTRHTNKA</sequence>
<evidence type="ECO:0000313" key="2">
    <source>
        <dbReference type="Proteomes" id="UP000499080"/>
    </source>
</evidence>
<accession>A0A4Y2EI89</accession>
<reference evidence="1 2" key="1">
    <citation type="journal article" date="2019" name="Sci. Rep.">
        <title>Orb-weaving spider Araneus ventricosus genome elucidates the spidroin gene catalogue.</title>
        <authorList>
            <person name="Kono N."/>
            <person name="Nakamura H."/>
            <person name="Ohtoshi R."/>
            <person name="Moran D.A.P."/>
            <person name="Shinohara A."/>
            <person name="Yoshida Y."/>
            <person name="Fujiwara M."/>
            <person name="Mori M."/>
            <person name="Tomita M."/>
            <person name="Arakawa K."/>
        </authorList>
    </citation>
    <scope>NUCLEOTIDE SEQUENCE [LARGE SCALE GENOMIC DNA]</scope>
</reference>
<gene>
    <name evidence="1" type="ORF">AVEN_20582_1</name>
</gene>
<proteinExistence type="predicted"/>
<dbReference type="Proteomes" id="UP000499080">
    <property type="component" value="Unassembled WGS sequence"/>
</dbReference>
<dbReference type="AlphaFoldDB" id="A0A4Y2EI89"/>
<evidence type="ECO:0000313" key="1">
    <source>
        <dbReference type="EMBL" id="GBM27969.1"/>
    </source>
</evidence>